<keyword evidence="3" id="KW-1185">Reference proteome</keyword>
<comment type="caution">
    <text evidence="2">The sequence shown here is derived from an EMBL/GenBank/DDBJ whole genome shotgun (WGS) entry which is preliminary data.</text>
</comment>
<name>A0AAV9ABQ6_ACOGR</name>
<organism evidence="2 3">
    <name type="scientific">Acorus gramineus</name>
    <name type="common">Dwarf sweet flag</name>
    <dbReference type="NCBI Taxonomy" id="55184"/>
    <lineage>
        <taxon>Eukaryota</taxon>
        <taxon>Viridiplantae</taxon>
        <taxon>Streptophyta</taxon>
        <taxon>Embryophyta</taxon>
        <taxon>Tracheophyta</taxon>
        <taxon>Spermatophyta</taxon>
        <taxon>Magnoliopsida</taxon>
        <taxon>Liliopsida</taxon>
        <taxon>Acoraceae</taxon>
        <taxon>Acorus</taxon>
    </lineage>
</organism>
<protein>
    <submittedName>
        <fullName evidence="2">Cleavage and polyadenylation specificity factor subunit 1</fullName>
    </submittedName>
</protein>
<proteinExistence type="predicted"/>
<feature type="region of interest" description="Disordered" evidence="1">
    <location>
        <begin position="79"/>
        <end position="127"/>
    </location>
</feature>
<reference evidence="2" key="1">
    <citation type="journal article" date="2023" name="Nat. Commun.">
        <title>Diploid and tetraploid genomes of Acorus and the evolution of monocots.</title>
        <authorList>
            <person name="Ma L."/>
            <person name="Liu K.W."/>
            <person name="Li Z."/>
            <person name="Hsiao Y.Y."/>
            <person name="Qi Y."/>
            <person name="Fu T."/>
            <person name="Tang G.D."/>
            <person name="Zhang D."/>
            <person name="Sun W.H."/>
            <person name="Liu D.K."/>
            <person name="Li Y."/>
            <person name="Chen G.Z."/>
            <person name="Liu X.D."/>
            <person name="Liao X.Y."/>
            <person name="Jiang Y.T."/>
            <person name="Yu X."/>
            <person name="Hao Y."/>
            <person name="Huang J."/>
            <person name="Zhao X.W."/>
            <person name="Ke S."/>
            <person name="Chen Y.Y."/>
            <person name="Wu W.L."/>
            <person name="Hsu J.L."/>
            <person name="Lin Y.F."/>
            <person name="Huang M.D."/>
            <person name="Li C.Y."/>
            <person name="Huang L."/>
            <person name="Wang Z.W."/>
            <person name="Zhao X."/>
            <person name="Zhong W.Y."/>
            <person name="Peng D.H."/>
            <person name="Ahmad S."/>
            <person name="Lan S."/>
            <person name="Zhang J.S."/>
            <person name="Tsai W.C."/>
            <person name="Van de Peer Y."/>
            <person name="Liu Z.J."/>
        </authorList>
    </citation>
    <scope>NUCLEOTIDE SEQUENCE</scope>
    <source>
        <strain evidence="2">SCP</strain>
    </source>
</reference>
<evidence type="ECO:0000313" key="3">
    <source>
        <dbReference type="Proteomes" id="UP001179952"/>
    </source>
</evidence>
<dbReference type="EMBL" id="JAUJYN010000010">
    <property type="protein sequence ID" value="KAK1261597.1"/>
    <property type="molecule type" value="Genomic_DNA"/>
</dbReference>
<feature type="compositionally biased region" description="Gly residues" evidence="1">
    <location>
        <begin position="82"/>
        <end position="93"/>
    </location>
</feature>
<dbReference type="AlphaFoldDB" id="A0AAV9ABQ6"/>
<gene>
    <name evidence="2" type="ORF">QJS04_geneDACA021170</name>
</gene>
<accession>A0AAV9ABQ6</accession>
<sequence>MSYAAFKMMHWPTGIENCASGFVTHSPSELSAQILAPILQADDLESDWAAPQTRRAASGPVPDLVVTASNVLEVYHVRVQRDGGGGGKDGGVGSDPRDFGRAKSPSSQSEPPPTEGRLHGTVAKTQSVGSPRRHFAQYIFVRSLPWRVNHGKTLSLSGTFHC</sequence>
<evidence type="ECO:0000256" key="1">
    <source>
        <dbReference type="SAM" id="MobiDB-lite"/>
    </source>
</evidence>
<reference evidence="2" key="2">
    <citation type="submission" date="2023-06" db="EMBL/GenBank/DDBJ databases">
        <authorList>
            <person name="Ma L."/>
            <person name="Liu K.-W."/>
            <person name="Li Z."/>
            <person name="Hsiao Y.-Y."/>
            <person name="Qi Y."/>
            <person name="Fu T."/>
            <person name="Tang G."/>
            <person name="Zhang D."/>
            <person name="Sun W.-H."/>
            <person name="Liu D.-K."/>
            <person name="Li Y."/>
            <person name="Chen G.-Z."/>
            <person name="Liu X.-D."/>
            <person name="Liao X.-Y."/>
            <person name="Jiang Y.-T."/>
            <person name="Yu X."/>
            <person name="Hao Y."/>
            <person name="Huang J."/>
            <person name="Zhao X.-W."/>
            <person name="Ke S."/>
            <person name="Chen Y.-Y."/>
            <person name="Wu W.-L."/>
            <person name="Hsu J.-L."/>
            <person name="Lin Y.-F."/>
            <person name="Huang M.-D."/>
            <person name="Li C.-Y."/>
            <person name="Huang L."/>
            <person name="Wang Z.-W."/>
            <person name="Zhao X."/>
            <person name="Zhong W.-Y."/>
            <person name="Peng D.-H."/>
            <person name="Ahmad S."/>
            <person name="Lan S."/>
            <person name="Zhang J.-S."/>
            <person name="Tsai W.-C."/>
            <person name="Van De Peer Y."/>
            <person name="Liu Z.-J."/>
        </authorList>
    </citation>
    <scope>NUCLEOTIDE SEQUENCE</scope>
    <source>
        <strain evidence="2">SCP</strain>
        <tissue evidence="2">Leaves</tissue>
    </source>
</reference>
<evidence type="ECO:0000313" key="2">
    <source>
        <dbReference type="EMBL" id="KAK1261597.1"/>
    </source>
</evidence>
<dbReference type="Proteomes" id="UP001179952">
    <property type="component" value="Unassembled WGS sequence"/>
</dbReference>